<evidence type="ECO:0000256" key="5">
    <source>
        <dbReference type="SAM" id="Phobius"/>
    </source>
</evidence>
<dbReference type="Pfam" id="PF00535">
    <property type="entry name" value="Glycos_transf_2"/>
    <property type="match status" value="1"/>
</dbReference>
<feature type="domain" description="Glycosyltransferase 2-like" evidence="6">
    <location>
        <begin position="10"/>
        <end position="135"/>
    </location>
</feature>
<comment type="caution">
    <text evidence="8">The sequence shown here is derived from an EMBL/GenBank/DDBJ whole genome shotgun (WGS) entry which is preliminary data.</text>
</comment>
<protein>
    <submittedName>
        <fullName evidence="8">Bifunctional glycosyltransferase family 2/GtrA family protein</fullName>
    </submittedName>
</protein>
<dbReference type="PANTHER" id="PTHR10859">
    <property type="entry name" value="GLYCOSYL TRANSFERASE"/>
    <property type="match status" value="1"/>
</dbReference>
<dbReference type="PANTHER" id="PTHR10859:SF114">
    <property type="entry name" value="DOLICHOL-PHOSPHATE MANNOSYLTRANSFERASE"/>
    <property type="match status" value="1"/>
</dbReference>
<dbReference type="EMBL" id="JBBMFD010000048">
    <property type="protein sequence ID" value="MEQ2441812.1"/>
    <property type="molecule type" value="Genomic_DNA"/>
</dbReference>
<evidence type="ECO:0000259" key="7">
    <source>
        <dbReference type="Pfam" id="PF04138"/>
    </source>
</evidence>
<proteinExistence type="predicted"/>
<keyword evidence="4 5" id="KW-0472">Membrane</keyword>
<feature type="domain" description="GtrA/DPMS transmembrane" evidence="7">
    <location>
        <begin position="227"/>
        <end position="346"/>
    </location>
</feature>
<dbReference type="InterPro" id="IPR029044">
    <property type="entry name" value="Nucleotide-diphossugar_trans"/>
</dbReference>
<keyword evidence="3 5" id="KW-1133">Transmembrane helix</keyword>
<evidence type="ECO:0000313" key="8">
    <source>
        <dbReference type="EMBL" id="MEQ2441812.1"/>
    </source>
</evidence>
<feature type="transmembrane region" description="Helical" evidence="5">
    <location>
        <begin position="297"/>
        <end position="317"/>
    </location>
</feature>
<name>A0ABV1E578_9FIRM</name>
<organism evidence="8 9">
    <name type="scientific">Solibaculum intestinale</name>
    <dbReference type="NCBI Taxonomy" id="3133165"/>
    <lineage>
        <taxon>Bacteria</taxon>
        <taxon>Bacillati</taxon>
        <taxon>Bacillota</taxon>
        <taxon>Clostridia</taxon>
        <taxon>Eubacteriales</taxon>
        <taxon>Oscillospiraceae</taxon>
        <taxon>Solibaculum</taxon>
    </lineage>
</organism>
<accession>A0ABV1E578</accession>
<dbReference type="Pfam" id="PF04138">
    <property type="entry name" value="GtrA_DPMS_TM"/>
    <property type="match status" value="1"/>
</dbReference>
<comment type="subcellular location">
    <subcellularLocation>
        <location evidence="1">Membrane</location>
        <topology evidence="1">Multi-pass membrane protein</topology>
    </subcellularLocation>
</comment>
<sequence>MTVRPIGIALIPAYQPSQLLLELLKEVRAAGMTALVIDDGSGSKSHSIFLAAKEYATVLTHERNLGKGRAIKTGLSYLKERFCGQKYVVVTMDADGQHRVDDAKRVWEAAARNPKALILGRRRFEGEVPARSRFGNAATRFVYQLATGVPVTDTQTGLRAFHGNLLPRMLSIPGERYEYEMNVLLICAKEGIAMEEISIATVYLNHNDSSHFNTLRDSFRVYREILKFTASSILGFLLDFLLYNLLLAATVGLGSRISIPLSNVLARFCSAGANYAVNRRLVFHSSCRMGKSLLQYVLLAAVILCGNTLVLSLFTAAFGVDPVWAKVVTEFVFFLLGRAVQKRLIFRRHEGQKETGSS</sequence>
<dbReference type="InterPro" id="IPR007267">
    <property type="entry name" value="GtrA_DPMS_TM"/>
</dbReference>
<evidence type="ECO:0000256" key="3">
    <source>
        <dbReference type="ARBA" id="ARBA00022989"/>
    </source>
</evidence>
<dbReference type="SUPFAM" id="SSF53448">
    <property type="entry name" value="Nucleotide-diphospho-sugar transferases"/>
    <property type="match status" value="1"/>
</dbReference>
<keyword evidence="9" id="KW-1185">Reference proteome</keyword>
<evidence type="ECO:0000256" key="2">
    <source>
        <dbReference type="ARBA" id="ARBA00022692"/>
    </source>
</evidence>
<evidence type="ECO:0000313" key="9">
    <source>
        <dbReference type="Proteomes" id="UP001489509"/>
    </source>
</evidence>
<evidence type="ECO:0000256" key="4">
    <source>
        <dbReference type="ARBA" id="ARBA00023136"/>
    </source>
</evidence>
<dbReference type="CDD" id="cd04179">
    <property type="entry name" value="DPM_DPG-synthase_like"/>
    <property type="match status" value="1"/>
</dbReference>
<feature type="transmembrane region" description="Helical" evidence="5">
    <location>
        <begin position="323"/>
        <end position="340"/>
    </location>
</feature>
<dbReference type="Proteomes" id="UP001489509">
    <property type="component" value="Unassembled WGS sequence"/>
</dbReference>
<feature type="transmembrane region" description="Helical" evidence="5">
    <location>
        <begin position="225"/>
        <end position="245"/>
    </location>
</feature>
<dbReference type="RefSeq" id="WP_349221121.1">
    <property type="nucleotide sequence ID" value="NZ_JBBMFD010000048.1"/>
</dbReference>
<gene>
    <name evidence="8" type="ORF">WMO26_13325</name>
</gene>
<evidence type="ECO:0000256" key="1">
    <source>
        <dbReference type="ARBA" id="ARBA00004141"/>
    </source>
</evidence>
<reference evidence="8 9" key="1">
    <citation type="submission" date="2024-03" db="EMBL/GenBank/DDBJ databases">
        <title>Human intestinal bacterial collection.</title>
        <authorList>
            <person name="Pauvert C."/>
            <person name="Hitch T.C.A."/>
            <person name="Clavel T."/>
        </authorList>
    </citation>
    <scope>NUCLEOTIDE SEQUENCE [LARGE SCALE GENOMIC DNA]</scope>
    <source>
        <strain evidence="8 9">CLA-JM-H44</strain>
    </source>
</reference>
<dbReference type="Gene3D" id="3.90.550.10">
    <property type="entry name" value="Spore Coat Polysaccharide Biosynthesis Protein SpsA, Chain A"/>
    <property type="match status" value="1"/>
</dbReference>
<evidence type="ECO:0000259" key="6">
    <source>
        <dbReference type="Pfam" id="PF00535"/>
    </source>
</evidence>
<keyword evidence="2 5" id="KW-0812">Transmembrane</keyword>
<dbReference type="InterPro" id="IPR001173">
    <property type="entry name" value="Glyco_trans_2-like"/>
</dbReference>